<sequence length="76" mass="8658">MGRLITARKIAERPDEVRYEFGQNKRYDQVLVIDPRTMKARAENGDFNWLASSIAAKILRARAARGIFPDSMTFVG</sequence>
<dbReference type="EMBL" id="JBHLUE010000019">
    <property type="protein sequence ID" value="MFC0567197.1"/>
    <property type="molecule type" value="Genomic_DNA"/>
</dbReference>
<comment type="caution">
    <text evidence="1">The sequence shown here is derived from an EMBL/GenBank/DDBJ whole genome shotgun (WGS) entry which is preliminary data.</text>
</comment>
<keyword evidence="2" id="KW-1185">Reference proteome</keyword>
<organism evidence="1 2">
    <name type="scientific">Plantactinospora siamensis</name>
    <dbReference type="NCBI Taxonomy" id="555372"/>
    <lineage>
        <taxon>Bacteria</taxon>
        <taxon>Bacillati</taxon>
        <taxon>Actinomycetota</taxon>
        <taxon>Actinomycetes</taxon>
        <taxon>Micromonosporales</taxon>
        <taxon>Micromonosporaceae</taxon>
        <taxon>Plantactinospora</taxon>
    </lineage>
</organism>
<dbReference type="RefSeq" id="WP_377342469.1">
    <property type="nucleotide sequence ID" value="NZ_JBHLUE010000019.1"/>
</dbReference>
<reference evidence="1 2" key="1">
    <citation type="submission" date="2024-09" db="EMBL/GenBank/DDBJ databases">
        <authorList>
            <person name="Sun Q."/>
            <person name="Mori K."/>
        </authorList>
    </citation>
    <scope>NUCLEOTIDE SEQUENCE [LARGE SCALE GENOMIC DNA]</scope>
    <source>
        <strain evidence="1 2">TBRC 2205</strain>
    </source>
</reference>
<evidence type="ECO:0000313" key="1">
    <source>
        <dbReference type="EMBL" id="MFC0567197.1"/>
    </source>
</evidence>
<accession>A0ABV6P2E4</accession>
<name>A0ABV6P2E4_9ACTN</name>
<gene>
    <name evidence="1" type="ORF">ACFFHU_24045</name>
</gene>
<dbReference type="Proteomes" id="UP001589894">
    <property type="component" value="Unassembled WGS sequence"/>
</dbReference>
<proteinExistence type="predicted"/>
<protein>
    <submittedName>
        <fullName evidence="1">Uncharacterized protein</fullName>
    </submittedName>
</protein>
<evidence type="ECO:0000313" key="2">
    <source>
        <dbReference type="Proteomes" id="UP001589894"/>
    </source>
</evidence>